<evidence type="ECO:0000256" key="2">
    <source>
        <dbReference type="ARBA" id="ARBA00004713"/>
    </source>
</evidence>
<dbReference type="InterPro" id="IPR001296">
    <property type="entry name" value="Glyco_trans_1"/>
</dbReference>
<evidence type="ECO:0000256" key="10">
    <source>
        <dbReference type="ARBA" id="ARBA00049183"/>
    </source>
</evidence>
<evidence type="ECO:0000256" key="1">
    <source>
        <dbReference type="ARBA" id="ARBA00004388"/>
    </source>
</evidence>
<dbReference type="SUPFAM" id="SSF53756">
    <property type="entry name" value="UDP-Glycosyltransferase/glycogen phosphorylase"/>
    <property type="match status" value="1"/>
</dbReference>
<comment type="pathway">
    <text evidence="2 13">Bacterial outer membrane biogenesis; LPS core biosynthesis.</text>
</comment>
<keyword evidence="13" id="KW-0448">Lipopolysaccharide biosynthesis</keyword>
<protein>
    <recommendedName>
        <fullName evidence="5 13">3-deoxy-D-manno-octulosonic acid transferase</fullName>
        <shortName evidence="13">Kdo transferase</shortName>
        <ecNumber evidence="4 13">2.4.99.12</ecNumber>
    </recommendedName>
    <alternativeName>
        <fullName evidence="9 13">Lipid IV(A) 3-deoxy-D-manno-octulosonic acid transferase</fullName>
    </alternativeName>
</protein>
<dbReference type="GO" id="GO:0009244">
    <property type="term" value="P:lipopolysaccharide core region biosynthetic process"/>
    <property type="evidence" value="ECO:0007669"/>
    <property type="project" value="UniProtKB-UniRule"/>
</dbReference>
<dbReference type="GO" id="GO:0005886">
    <property type="term" value="C:plasma membrane"/>
    <property type="evidence" value="ECO:0007669"/>
    <property type="project" value="UniProtKB-SubCell"/>
</dbReference>
<feature type="domain" description="3-deoxy-D-manno-octulosonic-acid transferase N-terminal" evidence="15">
    <location>
        <begin position="36"/>
        <end position="212"/>
    </location>
</feature>
<dbReference type="NCBIfam" id="NF004388">
    <property type="entry name" value="PRK05749.1-4"/>
    <property type="match status" value="1"/>
</dbReference>
<evidence type="ECO:0000313" key="16">
    <source>
        <dbReference type="EMBL" id="PWQ99948.1"/>
    </source>
</evidence>
<evidence type="ECO:0000256" key="13">
    <source>
        <dbReference type="RuleBase" id="RU365103"/>
    </source>
</evidence>
<dbReference type="Gene3D" id="3.40.50.2000">
    <property type="entry name" value="Glycogen Phosphorylase B"/>
    <property type="match status" value="1"/>
</dbReference>
<keyword evidence="13" id="KW-1133">Transmembrane helix</keyword>
<comment type="similarity">
    <text evidence="3">Belongs to the glycosyltransferase group 1 family. Glycosyltransferase 30 subfamily.</text>
</comment>
<dbReference type="FunFam" id="3.40.50.2000:FF:000032">
    <property type="entry name" value="3-deoxy-D-manno-octulosonic acid transferase"/>
    <property type="match status" value="1"/>
</dbReference>
<dbReference type="InterPro" id="IPR039901">
    <property type="entry name" value="Kdotransferase"/>
</dbReference>
<dbReference type="CDD" id="cd01635">
    <property type="entry name" value="Glycosyltransferase_GTB-type"/>
    <property type="match status" value="1"/>
</dbReference>
<dbReference type="AlphaFoldDB" id="A0A317CN23"/>
<evidence type="ECO:0000259" key="15">
    <source>
        <dbReference type="Pfam" id="PF04413"/>
    </source>
</evidence>
<proteinExistence type="inferred from homology"/>
<dbReference type="Pfam" id="PF00534">
    <property type="entry name" value="Glycos_transf_1"/>
    <property type="match status" value="1"/>
</dbReference>
<feature type="site" description="Transition state stabilizer" evidence="12">
    <location>
        <position position="209"/>
    </location>
</feature>
<keyword evidence="13" id="KW-1003">Cell membrane</keyword>
<dbReference type="InterPro" id="IPR038107">
    <property type="entry name" value="Glycos_transf_N_sf"/>
</dbReference>
<evidence type="ECO:0000256" key="12">
    <source>
        <dbReference type="PIRSR" id="PIRSR639901-2"/>
    </source>
</evidence>
<evidence type="ECO:0000256" key="3">
    <source>
        <dbReference type="ARBA" id="ARBA00006380"/>
    </source>
</evidence>
<comment type="catalytic activity">
    <reaction evidence="10 13">
        <text>lipid IVA (E. coli) + CMP-3-deoxy-beta-D-manno-octulosonate = alpha-Kdo-(2-&gt;6)-lipid IVA (E. coli) + CMP + H(+)</text>
        <dbReference type="Rhea" id="RHEA:28066"/>
        <dbReference type="ChEBI" id="CHEBI:15378"/>
        <dbReference type="ChEBI" id="CHEBI:58603"/>
        <dbReference type="ChEBI" id="CHEBI:60364"/>
        <dbReference type="ChEBI" id="CHEBI:60377"/>
        <dbReference type="ChEBI" id="CHEBI:85987"/>
        <dbReference type="EC" id="2.4.99.12"/>
    </reaction>
</comment>
<organism evidence="16 17">
    <name type="scientific">Leucothrix pacifica</name>
    <dbReference type="NCBI Taxonomy" id="1247513"/>
    <lineage>
        <taxon>Bacteria</taxon>
        <taxon>Pseudomonadati</taxon>
        <taxon>Pseudomonadota</taxon>
        <taxon>Gammaproteobacteria</taxon>
        <taxon>Thiotrichales</taxon>
        <taxon>Thiotrichaceae</taxon>
        <taxon>Leucothrix</taxon>
    </lineage>
</organism>
<accession>A0A317CN23</accession>
<feature type="site" description="Transition state stabilizer" evidence="12">
    <location>
        <position position="131"/>
    </location>
</feature>
<keyword evidence="13" id="KW-0812">Transmembrane</keyword>
<dbReference type="Proteomes" id="UP000245539">
    <property type="component" value="Unassembled WGS sequence"/>
</dbReference>
<comment type="caution">
    <text evidence="16">The sequence shown here is derived from an EMBL/GenBank/DDBJ whole genome shotgun (WGS) entry which is preliminary data.</text>
</comment>
<dbReference type="EC" id="2.4.99.12" evidence="4 13"/>
<keyword evidence="8" id="KW-0735">Signal-anchor</keyword>
<evidence type="ECO:0000256" key="5">
    <source>
        <dbReference type="ARBA" id="ARBA00019077"/>
    </source>
</evidence>
<name>A0A317CN23_9GAMM</name>
<dbReference type="EMBL" id="QGKM01000006">
    <property type="protein sequence ID" value="PWQ99948.1"/>
    <property type="molecule type" value="Genomic_DNA"/>
</dbReference>
<feature type="active site" description="Proton acceptor" evidence="11">
    <location>
        <position position="61"/>
    </location>
</feature>
<dbReference type="GO" id="GO:0043842">
    <property type="term" value="F:Kdo transferase activity"/>
    <property type="evidence" value="ECO:0007669"/>
    <property type="project" value="UniProtKB-EC"/>
</dbReference>
<gene>
    <name evidence="16" type="ORF">DKW60_03850</name>
</gene>
<feature type="domain" description="Glycosyl transferase family 1" evidence="14">
    <location>
        <begin position="245"/>
        <end position="387"/>
    </location>
</feature>
<evidence type="ECO:0000256" key="7">
    <source>
        <dbReference type="ARBA" id="ARBA00022679"/>
    </source>
</evidence>
<comment type="subcellular location">
    <subcellularLocation>
        <location evidence="1">Cell inner membrane</location>
        <topology evidence="1">Single-pass membrane protein</topology>
        <orientation evidence="1">Cytoplasmic side</orientation>
    </subcellularLocation>
    <subcellularLocation>
        <location evidence="13">Cell membrane</location>
    </subcellularLocation>
</comment>
<comment type="function">
    <text evidence="13">Involved in lipopolysaccharide (LPS) biosynthesis. Catalyzes the transfer of 3-deoxy-D-manno-octulosonate (Kdo) residue(s) from CMP-Kdo to lipid IV(A), the tetraacyldisaccharide-1,4'-bisphosphate precursor of lipid A.</text>
</comment>
<evidence type="ECO:0000256" key="4">
    <source>
        <dbReference type="ARBA" id="ARBA00012621"/>
    </source>
</evidence>
<keyword evidence="6" id="KW-0997">Cell inner membrane</keyword>
<evidence type="ECO:0000259" key="14">
    <source>
        <dbReference type="Pfam" id="PF00534"/>
    </source>
</evidence>
<evidence type="ECO:0000256" key="6">
    <source>
        <dbReference type="ARBA" id="ARBA00022519"/>
    </source>
</evidence>
<dbReference type="UniPathway" id="UPA00958"/>
<evidence type="ECO:0000256" key="11">
    <source>
        <dbReference type="PIRSR" id="PIRSR639901-1"/>
    </source>
</evidence>
<dbReference type="PANTHER" id="PTHR42755:SF1">
    <property type="entry name" value="3-DEOXY-D-MANNO-OCTULOSONIC ACID TRANSFERASE, MITOCHONDRIAL-RELATED"/>
    <property type="match status" value="1"/>
</dbReference>
<dbReference type="Gene3D" id="3.40.50.11720">
    <property type="entry name" value="3-Deoxy-D-manno-octulosonic-acid transferase, N-terminal domain"/>
    <property type="match status" value="1"/>
</dbReference>
<evidence type="ECO:0000256" key="9">
    <source>
        <dbReference type="ARBA" id="ARBA00031445"/>
    </source>
</evidence>
<evidence type="ECO:0000313" key="17">
    <source>
        <dbReference type="Proteomes" id="UP000245539"/>
    </source>
</evidence>
<dbReference type="Pfam" id="PF04413">
    <property type="entry name" value="Glycos_transf_N"/>
    <property type="match status" value="1"/>
</dbReference>
<keyword evidence="17" id="KW-1185">Reference proteome</keyword>
<keyword evidence="7 13" id="KW-0808">Transferase</keyword>
<evidence type="ECO:0000256" key="8">
    <source>
        <dbReference type="ARBA" id="ARBA00022968"/>
    </source>
</evidence>
<dbReference type="OrthoDB" id="9789797at2"/>
<reference evidence="16 17" key="1">
    <citation type="submission" date="2018-05" db="EMBL/GenBank/DDBJ databases">
        <title>Leucothrix arctica sp. nov., isolated from Arctic seawater.</title>
        <authorList>
            <person name="Choi A."/>
            <person name="Baek K."/>
        </authorList>
    </citation>
    <scope>NUCLEOTIDE SEQUENCE [LARGE SCALE GENOMIC DNA]</scope>
    <source>
        <strain evidence="16 17">JCM 18388</strain>
    </source>
</reference>
<dbReference type="InterPro" id="IPR007507">
    <property type="entry name" value="Glycos_transf_N"/>
</dbReference>
<dbReference type="GO" id="GO:0009245">
    <property type="term" value="P:lipid A biosynthetic process"/>
    <property type="evidence" value="ECO:0007669"/>
    <property type="project" value="TreeGrafter"/>
</dbReference>
<dbReference type="PANTHER" id="PTHR42755">
    <property type="entry name" value="3-DEOXY-MANNO-OCTULOSONATE CYTIDYLYLTRANSFERASE"/>
    <property type="match status" value="1"/>
</dbReference>
<feature type="transmembrane region" description="Helical" evidence="13">
    <location>
        <begin position="6"/>
        <end position="25"/>
    </location>
</feature>
<keyword evidence="13" id="KW-0472">Membrane</keyword>
<sequence length="425" mass="47857">MSVYRLLYSALWYLLCPFILLRLYLRSRNNPDYKLNWQQRLGYIHCAQAPRIWLHAVSVGETVAAKPLVESLIKQYPNHTLLVTNTTPTGSQTAKRLFGDLVEHCFFPYDLPHVITRFLNRAAPDMLIIMETEIWPNLLHHCGKKNIPVLIANARLSARSTKGYLKIRSLINDALLDVSTVACRSQQDADHFQQLGAKDKQLLVSGNIKFDVIQGAKNDTNHPLLQKDSDRKVLVAASTHQSEDEIILSLFTKLKKSYPNLLLILAPRHPERFNNVYQSCQETGFVTQRRSESLDMAQTCDIILGDSLGEMALWYCTADVVFIGGSLVETGGHNPLEATVYGVPVVAGPHVFNFTDVFDVLCEAKLAWVENDKTSLEARIKTLLDTSPQALEAFRLDATEVLKKHAGVTTRLILECDRLLPNTHN</sequence>
<dbReference type="FunFam" id="3.40.50.11720:FF:000001">
    <property type="entry name" value="3-deoxy-D-manno-octulosonic acid transferase"/>
    <property type="match status" value="1"/>
</dbReference>